<reference evidence="2" key="1">
    <citation type="journal article" date="2018" name="Nat. Microbiol.">
        <title>Leveraging single-cell genomics to expand the fungal tree of life.</title>
        <authorList>
            <person name="Ahrendt S.R."/>
            <person name="Quandt C.A."/>
            <person name="Ciobanu D."/>
            <person name="Clum A."/>
            <person name="Salamov A."/>
            <person name="Andreopoulos B."/>
            <person name="Cheng J.F."/>
            <person name="Woyke T."/>
            <person name="Pelin A."/>
            <person name="Henrissat B."/>
            <person name="Reynolds N.K."/>
            <person name="Benny G.L."/>
            <person name="Smith M.E."/>
            <person name="James T.Y."/>
            <person name="Grigoriev I.V."/>
        </authorList>
    </citation>
    <scope>NUCLEOTIDE SEQUENCE [LARGE SCALE GENOMIC DNA]</scope>
    <source>
        <strain evidence="2">Benny S71-1</strain>
    </source>
</reference>
<dbReference type="AlphaFoldDB" id="A0A4P9YSY6"/>
<evidence type="ECO:0000313" key="1">
    <source>
        <dbReference type="EMBL" id="RKP22241.1"/>
    </source>
</evidence>
<proteinExistence type="predicted"/>
<evidence type="ECO:0000313" key="2">
    <source>
        <dbReference type="Proteomes" id="UP000278143"/>
    </source>
</evidence>
<accession>A0A4P9YSY6</accession>
<gene>
    <name evidence="1" type="ORF">SYNPS1DRAFT_32186</name>
</gene>
<dbReference type="SUPFAM" id="SSF56815">
    <property type="entry name" value="Sec1/munc18-like (SM) proteins"/>
    <property type="match status" value="1"/>
</dbReference>
<sequence length="327" mass="36588">MCEDPQAKIPRSMGRVTPALLNKLLSVFQDRREQKLRHADLVELTAAVIQTLQESPKMMWDELASLEKTLSLSIGDAQQVADHLQGAVPKVNEMGVNATRMQKSYSLVDAMLLALSVYSMSGNTWQLPEDMELVLVDRWFAALLAGQRAQIAHYGLHSTEDQLLQLIGVLNAADEGEAASTETDEQVKERRARVGHWLEQIVKRLHEIANVRQHLNELRESLLPYTPFVQQLFEDIYMAEQSDTGDLEHIPSGGTLGSYLTGFSRFLSSTKPHPRNYEHVVLCVVGGITFNEVRLLRELTMTESIQASSNNNSASVLMKLFVASSMQ</sequence>
<keyword evidence="2" id="KW-1185">Reference proteome</keyword>
<dbReference type="OrthoDB" id="2228at2759"/>
<dbReference type="Proteomes" id="UP000278143">
    <property type="component" value="Unassembled WGS sequence"/>
</dbReference>
<organism evidence="1 2">
    <name type="scientific">Syncephalis pseudoplumigaleata</name>
    <dbReference type="NCBI Taxonomy" id="1712513"/>
    <lineage>
        <taxon>Eukaryota</taxon>
        <taxon>Fungi</taxon>
        <taxon>Fungi incertae sedis</taxon>
        <taxon>Zoopagomycota</taxon>
        <taxon>Zoopagomycotina</taxon>
        <taxon>Zoopagomycetes</taxon>
        <taxon>Zoopagales</taxon>
        <taxon>Piptocephalidaceae</taxon>
        <taxon>Syncephalis</taxon>
    </lineage>
</organism>
<evidence type="ECO:0008006" key="3">
    <source>
        <dbReference type="Google" id="ProtNLM"/>
    </source>
</evidence>
<protein>
    <recommendedName>
        <fullName evidence="3">Sec1-like protein</fullName>
    </recommendedName>
</protein>
<dbReference type="EMBL" id="KZ992364">
    <property type="protein sequence ID" value="RKP22241.1"/>
    <property type="molecule type" value="Genomic_DNA"/>
</dbReference>
<dbReference type="InterPro" id="IPR036045">
    <property type="entry name" value="Sec1-like_sf"/>
</dbReference>
<name>A0A4P9YSY6_9FUNG</name>